<keyword evidence="3" id="KW-1185">Reference proteome</keyword>
<protein>
    <submittedName>
        <fullName evidence="2">Uncharacterized protein</fullName>
    </submittedName>
</protein>
<proteinExistence type="predicted"/>
<feature type="region of interest" description="Disordered" evidence="1">
    <location>
        <begin position="38"/>
        <end position="69"/>
    </location>
</feature>
<dbReference type="AlphaFoldDB" id="A0AA40EKG9"/>
<evidence type="ECO:0000256" key="1">
    <source>
        <dbReference type="SAM" id="MobiDB-lite"/>
    </source>
</evidence>
<dbReference type="Proteomes" id="UP001172155">
    <property type="component" value="Unassembled WGS sequence"/>
</dbReference>
<gene>
    <name evidence="2" type="ORF">B0T18DRAFT_491469</name>
</gene>
<sequence length="167" mass="18108">MPVTEPEKSAAAAHHPAGKHPQERQIFPVFNQIMEGLECASLPPPPHERRDASYGHHSSASPVEREAASPRRPLLVHCATSSASPPPTAFLCAPIVDPGADLVKPTRGAPLAMGIALPCIGHRFLDQGVVIASSRKRVPSIPSMSMVRDGRRRFLSLNFQRRHVIRG</sequence>
<comment type="caution">
    <text evidence="2">The sequence shown here is derived from an EMBL/GenBank/DDBJ whole genome shotgun (WGS) entry which is preliminary data.</text>
</comment>
<organism evidence="2 3">
    <name type="scientific">Schizothecium vesticola</name>
    <dbReference type="NCBI Taxonomy" id="314040"/>
    <lineage>
        <taxon>Eukaryota</taxon>
        <taxon>Fungi</taxon>
        <taxon>Dikarya</taxon>
        <taxon>Ascomycota</taxon>
        <taxon>Pezizomycotina</taxon>
        <taxon>Sordariomycetes</taxon>
        <taxon>Sordariomycetidae</taxon>
        <taxon>Sordariales</taxon>
        <taxon>Schizotheciaceae</taxon>
        <taxon>Schizothecium</taxon>
    </lineage>
</organism>
<name>A0AA40EKG9_9PEZI</name>
<accession>A0AA40EKG9</accession>
<feature type="region of interest" description="Disordered" evidence="1">
    <location>
        <begin position="1"/>
        <end position="22"/>
    </location>
</feature>
<reference evidence="2" key="1">
    <citation type="submission" date="2023-06" db="EMBL/GenBank/DDBJ databases">
        <title>Genome-scale phylogeny and comparative genomics of the fungal order Sordariales.</title>
        <authorList>
            <consortium name="Lawrence Berkeley National Laboratory"/>
            <person name="Hensen N."/>
            <person name="Bonometti L."/>
            <person name="Westerberg I."/>
            <person name="Brannstrom I.O."/>
            <person name="Guillou S."/>
            <person name="Cros-Aarteil S."/>
            <person name="Calhoun S."/>
            <person name="Haridas S."/>
            <person name="Kuo A."/>
            <person name="Mondo S."/>
            <person name="Pangilinan J."/>
            <person name="Riley R."/>
            <person name="LaButti K."/>
            <person name="Andreopoulos B."/>
            <person name="Lipzen A."/>
            <person name="Chen C."/>
            <person name="Yanf M."/>
            <person name="Daum C."/>
            <person name="Ng V."/>
            <person name="Clum A."/>
            <person name="Steindorff A."/>
            <person name="Ohm R."/>
            <person name="Martin F."/>
            <person name="Silar P."/>
            <person name="Natvig D."/>
            <person name="Lalanne C."/>
            <person name="Gautier V."/>
            <person name="Ament-velasquez S.L."/>
            <person name="Kruys A."/>
            <person name="Hutchinson M.I."/>
            <person name="Powell A.J."/>
            <person name="Barry K."/>
            <person name="Miller A.N."/>
            <person name="Grigoriev I.V."/>
            <person name="Debuchy R."/>
            <person name="Gladieux P."/>
            <person name="Thoren M.H."/>
            <person name="Johannesson H."/>
        </authorList>
    </citation>
    <scope>NUCLEOTIDE SEQUENCE</scope>
    <source>
        <strain evidence="2">SMH3187-1</strain>
    </source>
</reference>
<evidence type="ECO:0000313" key="2">
    <source>
        <dbReference type="EMBL" id="KAK0740945.1"/>
    </source>
</evidence>
<dbReference type="EMBL" id="JAUKUD010000006">
    <property type="protein sequence ID" value="KAK0740945.1"/>
    <property type="molecule type" value="Genomic_DNA"/>
</dbReference>
<evidence type="ECO:0000313" key="3">
    <source>
        <dbReference type="Proteomes" id="UP001172155"/>
    </source>
</evidence>